<name>A0ABC8DUW1_ECOLX</name>
<dbReference type="EMBL" id="AP023197">
    <property type="protein sequence ID" value="BCG35691.1"/>
    <property type="molecule type" value="Genomic_DNA"/>
</dbReference>
<evidence type="ECO:0000313" key="1">
    <source>
        <dbReference type="EMBL" id="BCG35691.1"/>
    </source>
</evidence>
<dbReference type="AlphaFoldDB" id="A0ABC8DUW1"/>
<gene>
    <name evidence="1" type="ORF">TUM18780_08530</name>
</gene>
<dbReference type="Proteomes" id="UP000509260">
    <property type="component" value="Chromosome"/>
</dbReference>
<protein>
    <submittedName>
        <fullName evidence="1">Uncharacterized protein</fullName>
    </submittedName>
</protein>
<accession>A0ABC8DUW1</accession>
<evidence type="ECO:0000313" key="2">
    <source>
        <dbReference type="Proteomes" id="UP000509260"/>
    </source>
</evidence>
<sequence length="71" mass="8188">MLMATYRQIADDVKSRTGRTVKTCWIAHVKSLHGLTRRVSPNRISTESRVYPCPDKWVAEIEQSMRNLGEL</sequence>
<proteinExistence type="predicted"/>
<organism evidence="1 2">
    <name type="scientific">Escherichia coli</name>
    <dbReference type="NCBI Taxonomy" id="562"/>
    <lineage>
        <taxon>Bacteria</taxon>
        <taxon>Pseudomonadati</taxon>
        <taxon>Pseudomonadota</taxon>
        <taxon>Gammaproteobacteria</taxon>
        <taxon>Enterobacterales</taxon>
        <taxon>Enterobacteriaceae</taxon>
        <taxon>Escherichia</taxon>
    </lineage>
</organism>
<reference evidence="1 2" key="1">
    <citation type="submission" date="2020-06" db="EMBL/GenBank/DDBJ databases">
        <title>Whole-genome sequencing of blaNDM-5 positive Escherichia coli isolated from a Japanese patient with no history of travel abroad.</title>
        <authorList>
            <person name="Ito Y."/>
            <person name="Aoki K."/>
            <person name="Nakayama N."/>
            <person name="Ohtsuka M."/>
            <person name="Ota M."/>
            <person name="Kaneko N."/>
            <person name="Yoshida M."/>
            <person name="Ishii Y."/>
            <person name="Tateda K."/>
            <person name="Matsuse H."/>
        </authorList>
    </citation>
    <scope>NUCLEOTIDE SEQUENCE [LARGE SCALE GENOMIC DNA]</scope>
    <source>
        <strain evidence="1 2">TUM18780</strain>
    </source>
</reference>